<dbReference type="InterPro" id="IPR035965">
    <property type="entry name" value="PAS-like_dom_sf"/>
</dbReference>
<dbReference type="InterPro" id="IPR000160">
    <property type="entry name" value="GGDEF_dom"/>
</dbReference>
<feature type="domain" description="PAS" evidence="1">
    <location>
        <begin position="181"/>
        <end position="251"/>
    </location>
</feature>
<dbReference type="PANTHER" id="PTHR44757:SF2">
    <property type="entry name" value="BIOFILM ARCHITECTURE MAINTENANCE PROTEIN MBAA"/>
    <property type="match status" value="1"/>
</dbReference>
<dbReference type="InterPro" id="IPR000014">
    <property type="entry name" value="PAS"/>
</dbReference>
<dbReference type="AlphaFoldDB" id="A0A158DIQ1"/>
<dbReference type="PROSITE" id="PS50112">
    <property type="entry name" value="PAS"/>
    <property type="match status" value="2"/>
</dbReference>
<keyword evidence="5" id="KW-1185">Reference proteome</keyword>
<evidence type="ECO:0000313" key="5">
    <source>
        <dbReference type="Proteomes" id="UP000054624"/>
    </source>
</evidence>
<dbReference type="InterPro" id="IPR052155">
    <property type="entry name" value="Biofilm_reg_signaling"/>
</dbReference>
<evidence type="ECO:0000259" key="3">
    <source>
        <dbReference type="PROSITE" id="PS50887"/>
    </source>
</evidence>
<protein>
    <submittedName>
        <fullName evidence="4">Diguanylate cyclase</fullName>
    </submittedName>
</protein>
<dbReference type="InterPro" id="IPR013767">
    <property type="entry name" value="PAS_fold"/>
</dbReference>
<dbReference type="InterPro" id="IPR013656">
    <property type="entry name" value="PAS_4"/>
</dbReference>
<dbReference type="PROSITE" id="PS50887">
    <property type="entry name" value="GGDEF"/>
    <property type="match status" value="1"/>
</dbReference>
<dbReference type="GO" id="GO:0006355">
    <property type="term" value="P:regulation of DNA-templated transcription"/>
    <property type="evidence" value="ECO:0007669"/>
    <property type="project" value="InterPro"/>
</dbReference>
<reference evidence="5" key="1">
    <citation type="submission" date="2016-01" db="EMBL/GenBank/DDBJ databases">
        <authorList>
            <person name="Peeters Charlotte."/>
        </authorList>
    </citation>
    <scope>NUCLEOTIDE SEQUENCE [LARGE SCALE GENOMIC DNA]</scope>
</reference>
<dbReference type="InterPro" id="IPR043128">
    <property type="entry name" value="Rev_trsase/Diguanyl_cyclase"/>
</dbReference>
<dbReference type="InterPro" id="IPR029016">
    <property type="entry name" value="GAF-like_dom_sf"/>
</dbReference>
<dbReference type="SMART" id="SM00091">
    <property type="entry name" value="PAS"/>
    <property type="match status" value="3"/>
</dbReference>
<evidence type="ECO:0000259" key="2">
    <source>
        <dbReference type="PROSITE" id="PS50113"/>
    </source>
</evidence>
<sequence length="747" mass="83345">MRVAPLPSNELDRLRVLRSLAILDTPAEEAFDRLTRLLAHMLRVPVALITFVDDDRLWFKSRIGVSTCETPRDMAFCAHALTAEDVLVVEDAREDPRFYDNPAVTGPMRVRFYAGVPLRSADGYVLGTLCATDTVARTLSDDERAAMRDLARTVERELLVRKTAVSARALHQADAEAIHLSEARFRTIFHQTPTGAAIVDLDGRFIEVNPRLCELVGYTADELLALTFQQITPKEDLEHELLRLVELLAGRIGAYTLEKRYLRKDGIQQWVQWHASLVRDGNGDPLHFIAVVEDIDARKENERLQIEHRCALEEQVARRTAELHAQNRHLQAVIDNAQAAYVSIDEGGNVTEWNDAAVRMFGWARHEVLGRPMAEIIIPPEWRDAHLDGMRRFLRTKGGSILSKATEVSALRRSGATFPAELRISTASTDDCHTLFAFISDVSERKRVEAEVAESRETIQKITDSLPVLIAYVDRDLCYQFNNDGYRRLIGMSTAQLRGQPLASVMPRALYRALLPSFHRALAGERVQCDDIDDDELRHRTWSMSLVPDLRGREVIGFYMMAQDVTDRKKAEQQLVVQAMRDALTGLPNRRALSAQLDRAIGPGALARRPLAVFFLDLDGFKQVNDAHGHEAGDALLNQVGRRLQKTIRSTDFVSRLAGDEFVILSHGVAEDVTAARIAESICEALRTPFDVAGSEVTIATSVGAVIWDGHAATTPGMLLAAADKAMYEAKRKGRNGYTLAPSIAVR</sequence>
<dbReference type="Pfam" id="PF08447">
    <property type="entry name" value="PAS_3"/>
    <property type="match status" value="1"/>
</dbReference>
<dbReference type="Gene3D" id="3.30.70.270">
    <property type="match status" value="1"/>
</dbReference>
<dbReference type="InterPro" id="IPR000700">
    <property type="entry name" value="PAS-assoc_C"/>
</dbReference>
<dbReference type="Pfam" id="PF00990">
    <property type="entry name" value="GGDEF"/>
    <property type="match status" value="1"/>
</dbReference>
<dbReference type="InterPro" id="IPR001610">
    <property type="entry name" value="PAC"/>
</dbReference>
<dbReference type="SMART" id="SM00086">
    <property type="entry name" value="PAC"/>
    <property type="match status" value="2"/>
</dbReference>
<dbReference type="SUPFAM" id="SSF55785">
    <property type="entry name" value="PYP-like sensor domain (PAS domain)"/>
    <property type="match status" value="3"/>
</dbReference>
<feature type="domain" description="PAC" evidence="2">
    <location>
        <begin position="255"/>
        <end position="307"/>
    </location>
</feature>
<feature type="domain" description="GGDEF" evidence="3">
    <location>
        <begin position="609"/>
        <end position="743"/>
    </location>
</feature>
<dbReference type="PROSITE" id="PS50113">
    <property type="entry name" value="PAC"/>
    <property type="match status" value="1"/>
</dbReference>
<evidence type="ECO:0000313" key="4">
    <source>
        <dbReference type="EMBL" id="SAK94333.1"/>
    </source>
</evidence>
<evidence type="ECO:0000259" key="1">
    <source>
        <dbReference type="PROSITE" id="PS50112"/>
    </source>
</evidence>
<dbReference type="RefSeq" id="WP_082864595.1">
    <property type="nucleotide sequence ID" value="NZ_FCOI02000042.1"/>
</dbReference>
<dbReference type="InterPro" id="IPR013655">
    <property type="entry name" value="PAS_fold_3"/>
</dbReference>
<dbReference type="Gene3D" id="3.30.450.20">
    <property type="entry name" value="PAS domain"/>
    <property type="match status" value="3"/>
</dbReference>
<organism evidence="4 5">
    <name type="scientific">Caballeronia temeraria</name>
    <dbReference type="NCBI Taxonomy" id="1777137"/>
    <lineage>
        <taxon>Bacteria</taxon>
        <taxon>Pseudomonadati</taxon>
        <taxon>Pseudomonadota</taxon>
        <taxon>Betaproteobacteria</taxon>
        <taxon>Burkholderiales</taxon>
        <taxon>Burkholderiaceae</taxon>
        <taxon>Caballeronia</taxon>
    </lineage>
</organism>
<dbReference type="PANTHER" id="PTHR44757">
    <property type="entry name" value="DIGUANYLATE CYCLASE DGCP"/>
    <property type="match status" value="1"/>
</dbReference>
<gene>
    <name evidence="4" type="ORF">AWB76_07010</name>
</gene>
<name>A0A158DIQ1_9BURK</name>
<feature type="domain" description="PAS" evidence="1">
    <location>
        <begin position="326"/>
        <end position="397"/>
    </location>
</feature>
<dbReference type="OrthoDB" id="5571399at2"/>
<dbReference type="InterPro" id="IPR003018">
    <property type="entry name" value="GAF"/>
</dbReference>
<dbReference type="InterPro" id="IPR029787">
    <property type="entry name" value="Nucleotide_cyclase"/>
</dbReference>
<dbReference type="CDD" id="cd01949">
    <property type="entry name" value="GGDEF"/>
    <property type="match status" value="1"/>
</dbReference>
<dbReference type="SMART" id="SM00065">
    <property type="entry name" value="GAF"/>
    <property type="match status" value="1"/>
</dbReference>
<dbReference type="SMART" id="SM00267">
    <property type="entry name" value="GGDEF"/>
    <property type="match status" value="1"/>
</dbReference>
<proteinExistence type="predicted"/>
<accession>A0A158DIQ1</accession>
<dbReference type="EMBL" id="FCOI02000042">
    <property type="protein sequence ID" value="SAK94333.1"/>
    <property type="molecule type" value="Genomic_DNA"/>
</dbReference>
<dbReference type="STRING" id="1777137.AWB76_07010"/>
<dbReference type="NCBIfam" id="TIGR00254">
    <property type="entry name" value="GGDEF"/>
    <property type="match status" value="1"/>
</dbReference>
<dbReference type="Pfam" id="PF01590">
    <property type="entry name" value="GAF"/>
    <property type="match status" value="1"/>
</dbReference>
<dbReference type="SUPFAM" id="SSF55073">
    <property type="entry name" value="Nucleotide cyclase"/>
    <property type="match status" value="1"/>
</dbReference>
<dbReference type="Proteomes" id="UP000054624">
    <property type="component" value="Unassembled WGS sequence"/>
</dbReference>
<dbReference type="Gene3D" id="3.30.450.40">
    <property type="match status" value="1"/>
</dbReference>
<dbReference type="Pfam" id="PF08448">
    <property type="entry name" value="PAS_4"/>
    <property type="match status" value="1"/>
</dbReference>
<dbReference type="CDD" id="cd00130">
    <property type="entry name" value="PAS"/>
    <property type="match status" value="2"/>
</dbReference>
<dbReference type="NCBIfam" id="TIGR00229">
    <property type="entry name" value="sensory_box"/>
    <property type="match status" value="3"/>
</dbReference>
<dbReference type="Pfam" id="PF00989">
    <property type="entry name" value="PAS"/>
    <property type="match status" value="1"/>
</dbReference>
<dbReference type="SUPFAM" id="SSF55781">
    <property type="entry name" value="GAF domain-like"/>
    <property type="match status" value="1"/>
</dbReference>